<dbReference type="CDD" id="cd02257">
    <property type="entry name" value="Peptidase_C19"/>
    <property type="match status" value="1"/>
</dbReference>
<dbReference type="OrthoDB" id="292964at2759"/>
<dbReference type="GO" id="GO:0004843">
    <property type="term" value="F:cysteine-type deubiquitinase activity"/>
    <property type="evidence" value="ECO:0007669"/>
    <property type="project" value="InterPro"/>
</dbReference>
<keyword evidence="4" id="KW-1185">Reference proteome</keyword>
<dbReference type="Pfam" id="PF00443">
    <property type="entry name" value="UCH"/>
    <property type="match status" value="1"/>
</dbReference>
<keyword evidence="1" id="KW-1133">Transmembrane helix</keyword>
<dbReference type="InterPro" id="IPR028889">
    <property type="entry name" value="USP"/>
</dbReference>
<dbReference type="PANTHER" id="PTHR24006">
    <property type="entry name" value="UBIQUITIN CARBOXYL-TERMINAL HYDROLASE"/>
    <property type="match status" value="1"/>
</dbReference>
<sequence>MADSWIYTTLSYGGLEFVTFVLVDAVVKSPLRDAATDGEKRTIWLYESVGLSLICFLVYLLHHMPYLLILLTGITFVYTQLLSRTDLTNIVADLRAHWENHLQHEESMKQLEQQKYLQQQQQTLGMPNFPTPGINNLGGQNAEQNYGISFPFLTKQPALHYPPNATVVPGQDTPVYSLNPSIGLYRDGIRHSRGAYTSYNRSWNNVAATNYSAVDVQHALPAVTNAAYDSTVTTIQNTNSNGRQFLWSDQNLPRRSLHPNISTRALSKPSSTSSIKSKVMSMVGYGPTTLRPIGLVNYGQNVCFINSVVQCLARGPYLVENLTAIAAKELECTVFESQLLSSLTELLDHLTLPPDESQQKALSVNKFRLACSNLNPQLVTPPGQHMKQQDAAEFLMWLLAVLHGILNKNRRALDADSTDDCGFTSPRLASLKLIYGDLSPNRVQELRNQCRKDIAAANGLENESYAEAIQRLSDLEWLIYKQTNDTLIDSLFTGQLVEAYHDVNHGSISVNLQTFNVLPVPIDYPDSYSGLVMLDDCFARFCHVENISEASSNTVVMKSDQQVASGVLRNRNLHVKALGGSPTTPQNFRLSKEPDLACMLSPIHPSMYPGLSTANTFTPQTLPTSPPVQTFLRANPGNDSGFLDNTFKTSTPLGKDSAGSKLQEKIQRRCLLRQLPECLIIQLMRFRYDSLAQRPTKVTTAVSVRLRDFNLRDVIYDNVMHRGDLTVSDSKYVYELYGLCLHLGADSTSHGHYISYVQDRGHWYRMDDQNVVEVNMEFQLNSEEIRQNAYLLFYRRTV</sequence>
<reference evidence="3" key="1">
    <citation type="submission" date="2021-04" db="EMBL/GenBank/DDBJ databases">
        <authorList>
            <consortium name="Molecular Ecology Group"/>
        </authorList>
    </citation>
    <scope>NUCLEOTIDE SEQUENCE</scope>
</reference>
<feature type="domain" description="USP" evidence="2">
    <location>
        <begin position="293"/>
        <end position="797"/>
    </location>
</feature>
<evidence type="ECO:0000259" key="2">
    <source>
        <dbReference type="PROSITE" id="PS50235"/>
    </source>
</evidence>
<dbReference type="InterPro" id="IPR001394">
    <property type="entry name" value="Peptidase_C19_UCH"/>
</dbReference>
<dbReference type="EMBL" id="CAJHNH020000624">
    <property type="protein sequence ID" value="CAG5118876.1"/>
    <property type="molecule type" value="Genomic_DNA"/>
</dbReference>
<dbReference type="Proteomes" id="UP000678393">
    <property type="component" value="Unassembled WGS sequence"/>
</dbReference>
<dbReference type="GO" id="GO:0016579">
    <property type="term" value="P:protein deubiquitination"/>
    <property type="evidence" value="ECO:0007669"/>
    <property type="project" value="InterPro"/>
</dbReference>
<dbReference type="InterPro" id="IPR018200">
    <property type="entry name" value="USP_CS"/>
</dbReference>
<dbReference type="Gene3D" id="3.90.70.10">
    <property type="entry name" value="Cysteine proteinases"/>
    <property type="match status" value="1"/>
</dbReference>
<comment type="caution">
    <text evidence="3">The sequence shown here is derived from an EMBL/GenBank/DDBJ whole genome shotgun (WGS) entry which is preliminary data.</text>
</comment>
<keyword evidence="1" id="KW-0472">Membrane</keyword>
<evidence type="ECO:0000256" key="1">
    <source>
        <dbReference type="SAM" id="Phobius"/>
    </source>
</evidence>
<dbReference type="InterPro" id="IPR038765">
    <property type="entry name" value="Papain-like_cys_pep_sf"/>
</dbReference>
<evidence type="ECO:0000313" key="3">
    <source>
        <dbReference type="EMBL" id="CAG5118876.1"/>
    </source>
</evidence>
<proteinExistence type="predicted"/>
<gene>
    <name evidence="3" type="ORF">CUNI_LOCUS4434</name>
</gene>
<dbReference type="GO" id="GO:0005829">
    <property type="term" value="C:cytosol"/>
    <property type="evidence" value="ECO:0007669"/>
    <property type="project" value="TreeGrafter"/>
</dbReference>
<dbReference type="GO" id="GO:0005634">
    <property type="term" value="C:nucleus"/>
    <property type="evidence" value="ECO:0007669"/>
    <property type="project" value="TreeGrafter"/>
</dbReference>
<protein>
    <recommendedName>
        <fullName evidence="2">USP domain-containing protein</fullName>
    </recommendedName>
</protein>
<accession>A0A8S3YX91</accession>
<dbReference type="PROSITE" id="PS00973">
    <property type="entry name" value="USP_2"/>
    <property type="match status" value="1"/>
</dbReference>
<dbReference type="PROSITE" id="PS50235">
    <property type="entry name" value="USP_3"/>
    <property type="match status" value="1"/>
</dbReference>
<feature type="transmembrane region" description="Helical" evidence="1">
    <location>
        <begin position="48"/>
        <end position="78"/>
    </location>
</feature>
<dbReference type="InterPro" id="IPR050164">
    <property type="entry name" value="Peptidase_C19"/>
</dbReference>
<organism evidence="3 4">
    <name type="scientific">Candidula unifasciata</name>
    <dbReference type="NCBI Taxonomy" id="100452"/>
    <lineage>
        <taxon>Eukaryota</taxon>
        <taxon>Metazoa</taxon>
        <taxon>Spiralia</taxon>
        <taxon>Lophotrochozoa</taxon>
        <taxon>Mollusca</taxon>
        <taxon>Gastropoda</taxon>
        <taxon>Heterobranchia</taxon>
        <taxon>Euthyneura</taxon>
        <taxon>Panpulmonata</taxon>
        <taxon>Eupulmonata</taxon>
        <taxon>Stylommatophora</taxon>
        <taxon>Helicina</taxon>
        <taxon>Helicoidea</taxon>
        <taxon>Geomitridae</taxon>
        <taxon>Candidula</taxon>
    </lineage>
</organism>
<evidence type="ECO:0000313" key="4">
    <source>
        <dbReference type="Proteomes" id="UP000678393"/>
    </source>
</evidence>
<keyword evidence="1" id="KW-0812">Transmembrane</keyword>
<name>A0A8S3YX91_9EUPU</name>
<feature type="transmembrane region" description="Helical" evidence="1">
    <location>
        <begin position="6"/>
        <end position="27"/>
    </location>
</feature>
<dbReference type="SUPFAM" id="SSF54001">
    <property type="entry name" value="Cysteine proteinases"/>
    <property type="match status" value="1"/>
</dbReference>
<dbReference type="AlphaFoldDB" id="A0A8S3YX91"/>